<dbReference type="GO" id="GO:0003677">
    <property type="term" value="F:DNA binding"/>
    <property type="evidence" value="ECO:0007669"/>
    <property type="project" value="InterPro"/>
</dbReference>
<proteinExistence type="predicted"/>
<keyword evidence="4" id="KW-1185">Reference proteome</keyword>
<dbReference type="RefSeq" id="WP_221205806.1">
    <property type="nucleotide sequence ID" value="NZ_JACHXA010000004.1"/>
</dbReference>
<dbReference type="AlphaFoldDB" id="A0A839SVC5"/>
<dbReference type="InterPro" id="IPR010093">
    <property type="entry name" value="SinI_DNA-bd"/>
</dbReference>
<protein>
    <submittedName>
        <fullName evidence="3">Excisionase family DNA binding protein</fullName>
    </submittedName>
</protein>
<dbReference type="Proteomes" id="UP000581135">
    <property type="component" value="Unassembled WGS sequence"/>
</dbReference>
<dbReference type="Pfam" id="PF12728">
    <property type="entry name" value="HTH_17"/>
    <property type="match status" value="1"/>
</dbReference>
<dbReference type="PANTHER" id="PTHR38431:SF1">
    <property type="entry name" value="BLL2305 PROTEIN"/>
    <property type="match status" value="1"/>
</dbReference>
<dbReference type="NCBIfam" id="TIGR01764">
    <property type="entry name" value="excise"/>
    <property type="match status" value="1"/>
</dbReference>
<dbReference type="Gene3D" id="3.40.190.10">
    <property type="entry name" value="Periplasmic binding protein-like II"/>
    <property type="match status" value="1"/>
</dbReference>
<evidence type="ECO:0000313" key="4">
    <source>
        <dbReference type="Proteomes" id="UP000581135"/>
    </source>
</evidence>
<reference evidence="3 4" key="1">
    <citation type="submission" date="2020-08" db="EMBL/GenBank/DDBJ databases">
        <title>Genomic Encyclopedia of Type Strains, Phase III (KMG-III): the genomes of soil and plant-associated and newly described type strains.</title>
        <authorList>
            <person name="Whitman W."/>
        </authorList>
    </citation>
    <scope>NUCLEOTIDE SEQUENCE [LARGE SCALE GENOMIC DNA]</scope>
    <source>
        <strain evidence="3 4">CECT 8803</strain>
    </source>
</reference>
<dbReference type="InterPro" id="IPR024370">
    <property type="entry name" value="PBP_domain"/>
</dbReference>
<dbReference type="EMBL" id="JACHXA010000004">
    <property type="protein sequence ID" value="MBB3065406.1"/>
    <property type="molecule type" value="Genomic_DNA"/>
</dbReference>
<evidence type="ECO:0000259" key="2">
    <source>
        <dbReference type="Pfam" id="PF12728"/>
    </source>
</evidence>
<dbReference type="InterPro" id="IPR041657">
    <property type="entry name" value="HTH_17"/>
</dbReference>
<feature type="domain" description="PBP" evidence="1">
    <location>
        <begin position="83"/>
        <end position="264"/>
    </location>
</feature>
<dbReference type="CDD" id="cd00648">
    <property type="entry name" value="Periplasmic_Binding_Protein_Type_2"/>
    <property type="match status" value="1"/>
</dbReference>
<sequence>MELLTTKEVAKLLRTKERKIYELVSQNAIPVSRATGKLLFSRSLIEAWVRDHLECAEGIERLEVHPAVLVGSHDPLLDWAVKESNSELASLCDGSLDGLERLIAGKAVAAGVHIFDPETRSWNQEALRLAAPGLPLVAVAWAKRRQGLLLPPGNPRGVQTLSDLRGLRFVARQAKAGSWVLFRHLLKEAGMTSLDLDVLDRPARSETDVALAVAEGQADAGLAIESQAKLYRLEFLPLAWEHFDLVIWRRDYFEPPIQRLLDLARKESFAARAKTLGGYDLTGMGEVRYNGG</sequence>
<evidence type="ECO:0000313" key="3">
    <source>
        <dbReference type="EMBL" id="MBB3065406.1"/>
    </source>
</evidence>
<accession>A0A839SVC5</accession>
<comment type="caution">
    <text evidence="3">The sequence shown here is derived from an EMBL/GenBank/DDBJ whole genome shotgun (WGS) entry which is preliminary data.</text>
</comment>
<dbReference type="PANTHER" id="PTHR38431">
    <property type="entry name" value="BLL2305 PROTEIN"/>
    <property type="match status" value="1"/>
</dbReference>
<feature type="domain" description="Helix-turn-helix" evidence="2">
    <location>
        <begin position="3"/>
        <end position="51"/>
    </location>
</feature>
<organism evidence="3 4">
    <name type="scientific">Limibacillus halophilus</name>
    <dbReference type="NCBI Taxonomy" id="1579333"/>
    <lineage>
        <taxon>Bacteria</taxon>
        <taxon>Pseudomonadati</taxon>
        <taxon>Pseudomonadota</taxon>
        <taxon>Alphaproteobacteria</taxon>
        <taxon>Rhodospirillales</taxon>
        <taxon>Rhodovibrionaceae</taxon>
        <taxon>Limibacillus</taxon>
    </lineage>
</organism>
<gene>
    <name evidence="3" type="ORF">FHR98_001693</name>
</gene>
<dbReference type="SUPFAM" id="SSF53850">
    <property type="entry name" value="Periplasmic binding protein-like II"/>
    <property type="match status" value="1"/>
</dbReference>
<evidence type="ECO:0000259" key="1">
    <source>
        <dbReference type="Pfam" id="PF12727"/>
    </source>
</evidence>
<dbReference type="Pfam" id="PF12727">
    <property type="entry name" value="PBP_like"/>
    <property type="match status" value="1"/>
</dbReference>
<name>A0A839SVC5_9PROT</name>